<dbReference type="CDD" id="cd06225">
    <property type="entry name" value="HAMP"/>
    <property type="match status" value="1"/>
</dbReference>
<evidence type="ECO:0000256" key="4">
    <source>
        <dbReference type="ARBA" id="ARBA00022692"/>
    </source>
</evidence>
<comment type="caution">
    <text evidence="14">The sequence shown here is derived from an EMBL/GenBank/DDBJ whole genome shotgun (WGS) entry which is preliminary data.</text>
</comment>
<dbReference type="Pfam" id="PF00672">
    <property type="entry name" value="HAMP"/>
    <property type="match status" value="1"/>
</dbReference>
<keyword evidence="2" id="KW-1003">Cell membrane</keyword>
<dbReference type="Pfam" id="PF02743">
    <property type="entry name" value="dCache_1"/>
    <property type="match status" value="1"/>
</dbReference>
<evidence type="ECO:0000256" key="8">
    <source>
        <dbReference type="ARBA" id="ARBA00029447"/>
    </source>
</evidence>
<evidence type="ECO:0000256" key="10">
    <source>
        <dbReference type="SAM" id="MobiDB-lite"/>
    </source>
</evidence>
<feature type="region of interest" description="Disordered" evidence="10">
    <location>
        <begin position="638"/>
        <end position="673"/>
    </location>
</feature>
<feature type="domain" description="HAMP" evidence="13">
    <location>
        <begin position="332"/>
        <end position="386"/>
    </location>
</feature>
<accession>A0ABQ3E0W7</accession>
<keyword evidence="6 11" id="KW-0472">Membrane</keyword>
<dbReference type="SMART" id="SM00304">
    <property type="entry name" value="HAMP"/>
    <property type="match status" value="1"/>
</dbReference>
<dbReference type="Pfam" id="PF00015">
    <property type="entry name" value="MCPsignal"/>
    <property type="match status" value="1"/>
</dbReference>
<evidence type="ECO:0000313" key="15">
    <source>
        <dbReference type="Proteomes" id="UP000646745"/>
    </source>
</evidence>
<dbReference type="PROSITE" id="PS50111">
    <property type="entry name" value="CHEMOTAXIS_TRANSDUC_2"/>
    <property type="match status" value="1"/>
</dbReference>
<evidence type="ECO:0000256" key="7">
    <source>
        <dbReference type="ARBA" id="ARBA00023224"/>
    </source>
</evidence>
<sequence>MPFLRTSQSRYIALVAGFFILLMIATLLAIQYFVTPKLEHTEKSLVESRIDTEIDNKIHQELSKIESQQRSITQTVSQLSSDDIDRLLPSLVDQYGQAAVFGGGVWPLPNQREPGKERFSSFYARDSSGELKPNTYWNTAEAPNYYDEGWFKTALTMPKGTCQWWPAYADAGAEARTNCAMTIYRNGEVYGVATIDLTLGFFSRLVADVEKQIQGQVLIFERDGKVVSNSSRIGGEIVLKSLSQLPATPFTQTLEGMLPGIDGNDNVEAEYDIDGEEHTLLVHAIEGTPWLIAAGLPSYLLTQQSNQILTMLAGVQVPLAILLLIGIVMVVRTVMKRIGNLRKSIDDLASGNADLTRRLPGSGSPEFDAVAQSFNAFIARLQGMMQQIARNTGEITLAAREIATGNQDLSARTEHQASSLQENAAAMEELTSTVQHNAENAGQANQLADAAASTAARGGEVVDEVIGTIGSIDEASSKIVDIIGMIDNIAFQTNLLALNASVEAARAGEHGRGFAVVATEVRSLAERSASAASEIKALIEDSVQRVEQGKKLAGEAGTTMNDIVERVRRVADIMGEIRAASQEQSQGIAQVSQVISQLDDTTQQNASMVVQITTAAASLRDQTGQLEAIVGEFEIGDLENPPQGSKPAALAARPNITRPDTARRQEHEALTEV</sequence>
<dbReference type="RefSeq" id="WP_189444556.1">
    <property type="nucleotide sequence ID" value="NZ_BMZI01000004.1"/>
</dbReference>
<evidence type="ECO:0000256" key="2">
    <source>
        <dbReference type="ARBA" id="ARBA00022475"/>
    </source>
</evidence>
<dbReference type="InterPro" id="IPR004090">
    <property type="entry name" value="Chemotax_Me-accpt_rcpt"/>
</dbReference>
<evidence type="ECO:0000313" key="14">
    <source>
        <dbReference type="EMBL" id="GHB21296.1"/>
    </source>
</evidence>
<evidence type="ECO:0000256" key="3">
    <source>
        <dbReference type="ARBA" id="ARBA00022481"/>
    </source>
</evidence>
<keyword evidence="15" id="KW-1185">Reference proteome</keyword>
<feature type="compositionally biased region" description="Basic and acidic residues" evidence="10">
    <location>
        <begin position="660"/>
        <end position="673"/>
    </location>
</feature>
<dbReference type="PROSITE" id="PS50885">
    <property type="entry name" value="HAMP"/>
    <property type="match status" value="1"/>
</dbReference>
<dbReference type="PANTHER" id="PTHR43531">
    <property type="entry name" value="PROTEIN ICFG"/>
    <property type="match status" value="1"/>
</dbReference>
<dbReference type="PRINTS" id="PR00260">
    <property type="entry name" value="CHEMTRNSDUCR"/>
</dbReference>
<evidence type="ECO:0000259" key="12">
    <source>
        <dbReference type="PROSITE" id="PS50111"/>
    </source>
</evidence>
<comment type="subcellular location">
    <subcellularLocation>
        <location evidence="1">Cell membrane</location>
        <topology evidence="1">Multi-pass membrane protein</topology>
    </subcellularLocation>
</comment>
<protein>
    <submittedName>
        <fullName evidence="14">Methyl-accepting chemotaxis protein</fullName>
    </submittedName>
</protein>
<keyword evidence="7 9" id="KW-0807">Transducer</keyword>
<feature type="domain" description="Methyl-accepting transducer" evidence="12">
    <location>
        <begin position="391"/>
        <end position="620"/>
    </location>
</feature>
<dbReference type="InterPro" id="IPR004089">
    <property type="entry name" value="MCPsignal_dom"/>
</dbReference>
<dbReference type="CDD" id="cd11386">
    <property type="entry name" value="MCP_signal"/>
    <property type="match status" value="1"/>
</dbReference>
<keyword evidence="3" id="KW-0488">Methylation</keyword>
<gene>
    <name evidence="14" type="ORF">GCM10009038_20180</name>
</gene>
<reference evidence="15" key="1">
    <citation type="journal article" date="2019" name="Int. J. Syst. Evol. Microbiol.">
        <title>The Global Catalogue of Microorganisms (GCM) 10K type strain sequencing project: providing services to taxonomists for standard genome sequencing and annotation.</title>
        <authorList>
            <consortium name="The Broad Institute Genomics Platform"/>
            <consortium name="The Broad Institute Genome Sequencing Center for Infectious Disease"/>
            <person name="Wu L."/>
            <person name="Ma J."/>
        </authorList>
    </citation>
    <scope>NUCLEOTIDE SEQUENCE [LARGE SCALE GENOMIC DNA]</scope>
    <source>
        <strain evidence="15">KCTC 32998</strain>
    </source>
</reference>
<dbReference type="EMBL" id="BMZI01000004">
    <property type="protein sequence ID" value="GHB21296.1"/>
    <property type="molecule type" value="Genomic_DNA"/>
</dbReference>
<proteinExistence type="inferred from homology"/>
<dbReference type="InterPro" id="IPR003660">
    <property type="entry name" value="HAMP_dom"/>
</dbReference>
<name>A0ABQ3E0W7_9GAMM</name>
<keyword evidence="4 11" id="KW-0812">Transmembrane</keyword>
<dbReference type="Gene3D" id="3.30.450.20">
    <property type="entry name" value="PAS domain"/>
    <property type="match status" value="1"/>
</dbReference>
<evidence type="ECO:0000256" key="5">
    <source>
        <dbReference type="ARBA" id="ARBA00022989"/>
    </source>
</evidence>
<dbReference type="InterPro" id="IPR051310">
    <property type="entry name" value="MCP_chemotaxis"/>
</dbReference>
<dbReference type="SMART" id="SM00283">
    <property type="entry name" value="MA"/>
    <property type="match status" value="1"/>
</dbReference>
<comment type="similarity">
    <text evidence="8">Belongs to the methyl-accepting chemotaxis (MCP) protein family.</text>
</comment>
<evidence type="ECO:0000256" key="1">
    <source>
        <dbReference type="ARBA" id="ARBA00004651"/>
    </source>
</evidence>
<evidence type="ECO:0000259" key="13">
    <source>
        <dbReference type="PROSITE" id="PS50885"/>
    </source>
</evidence>
<organism evidence="14 15">
    <name type="scientific">Salinicola rhizosphaerae</name>
    <dbReference type="NCBI Taxonomy" id="1443141"/>
    <lineage>
        <taxon>Bacteria</taxon>
        <taxon>Pseudomonadati</taxon>
        <taxon>Pseudomonadota</taxon>
        <taxon>Gammaproteobacteria</taxon>
        <taxon>Oceanospirillales</taxon>
        <taxon>Halomonadaceae</taxon>
        <taxon>Salinicola</taxon>
    </lineage>
</organism>
<dbReference type="InterPro" id="IPR033479">
    <property type="entry name" value="dCache_1"/>
</dbReference>
<dbReference type="Proteomes" id="UP000646745">
    <property type="component" value="Unassembled WGS sequence"/>
</dbReference>
<dbReference type="PANTHER" id="PTHR43531:SF14">
    <property type="entry name" value="METHYL-ACCEPTING CHEMOTAXIS PROTEIN I-RELATED"/>
    <property type="match status" value="1"/>
</dbReference>
<dbReference type="Gene3D" id="1.10.287.950">
    <property type="entry name" value="Methyl-accepting chemotaxis protein"/>
    <property type="match status" value="1"/>
</dbReference>
<evidence type="ECO:0000256" key="6">
    <source>
        <dbReference type="ARBA" id="ARBA00023136"/>
    </source>
</evidence>
<evidence type="ECO:0000256" key="9">
    <source>
        <dbReference type="PROSITE-ProRule" id="PRU00284"/>
    </source>
</evidence>
<keyword evidence="5 11" id="KW-1133">Transmembrane helix</keyword>
<feature type="transmembrane region" description="Helical" evidence="11">
    <location>
        <begin position="12"/>
        <end position="34"/>
    </location>
</feature>
<feature type="transmembrane region" description="Helical" evidence="11">
    <location>
        <begin position="308"/>
        <end position="334"/>
    </location>
</feature>
<dbReference type="SUPFAM" id="SSF58104">
    <property type="entry name" value="Methyl-accepting chemotaxis protein (MCP) signaling domain"/>
    <property type="match status" value="1"/>
</dbReference>
<evidence type="ECO:0000256" key="11">
    <source>
        <dbReference type="SAM" id="Phobius"/>
    </source>
</evidence>